<dbReference type="InterPro" id="IPR015943">
    <property type="entry name" value="WD40/YVTN_repeat-like_dom_sf"/>
</dbReference>
<dbReference type="Proteomes" id="UP000324233">
    <property type="component" value="Chromosome"/>
</dbReference>
<dbReference type="SUPFAM" id="SSF63829">
    <property type="entry name" value="Calcium-dependent phosphotriesterase"/>
    <property type="match status" value="1"/>
</dbReference>
<evidence type="ECO:0000313" key="4">
    <source>
        <dbReference type="Proteomes" id="UP000324233"/>
    </source>
</evidence>
<name>A0A5B9W8I8_9BACT</name>
<feature type="chain" id="PRO_5023107063" description="Two component regulator propeller" evidence="2">
    <location>
        <begin position="25"/>
        <end position="435"/>
    </location>
</feature>
<keyword evidence="2" id="KW-0732">Signal</keyword>
<dbReference type="KEGG" id="agv:OJF2_50130"/>
<keyword evidence="4" id="KW-1185">Reference proteome</keyword>
<protein>
    <recommendedName>
        <fullName evidence="5">Two component regulator propeller</fullName>
    </recommendedName>
</protein>
<feature type="region of interest" description="Disordered" evidence="1">
    <location>
        <begin position="26"/>
        <end position="46"/>
    </location>
</feature>
<proteinExistence type="predicted"/>
<dbReference type="EMBL" id="CP042997">
    <property type="protein sequence ID" value="QEH36449.1"/>
    <property type="molecule type" value="Genomic_DNA"/>
</dbReference>
<sequence length="435" mass="48066" precursor="true">MKYLNALPAWAVLLAAMPAGLLSADDPKPVRPAHGPTRAPKPTPPIVPGQVPLAATQIKDVPDEALPYVYTKWRHFTVKDGLPDDHVFSVKVDGPRVWIGTEDGLACLDRRTGKIRSWKEKDGLPFQAVTAIDVDRNTGDVWLGLFGGGLARFSGGRFDHFTQLNSGLVNDVVYGVTIEGDSVWAATTAGCSRYNTKTREWTIFNEKNAPMEEIWNYSVSHDEGKVYLGVWGSGCLEYDLQTKHWKEYLDPDGEMEIDLYRDDGIVHVIVTGATHVDGTLWISSYFGNCRYDGRNWRGFYSHETGIPSDFTNAVRGRSAAEGWFGTDKGVGVVADFFTDTYVAYTRDPQSLRGVAKVYRRGKLLKSVDMETGVPHNFIINFDIDGKDVWVATGKGLGWAMGDDYFPGVRTPDGRPYPAAKDPAARATLIPAQARP</sequence>
<dbReference type="OrthoDB" id="252847at2"/>
<gene>
    <name evidence="3" type="ORF">OJF2_50130</name>
</gene>
<reference evidence="3 4" key="1">
    <citation type="submission" date="2019-08" db="EMBL/GenBank/DDBJ databases">
        <title>Deep-cultivation of Planctomycetes and their phenomic and genomic characterization uncovers novel biology.</title>
        <authorList>
            <person name="Wiegand S."/>
            <person name="Jogler M."/>
            <person name="Boedeker C."/>
            <person name="Pinto D."/>
            <person name="Vollmers J."/>
            <person name="Rivas-Marin E."/>
            <person name="Kohn T."/>
            <person name="Peeters S.H."/>
            <person name="Heuer A."/>
            <person name="Rast P."/>
            <person name="Oberbeckmann S."/>
            <person name="Bunk B."/>
            <person name="Jeske O."/>
            <person name="Meyerdierks A."/>
            <person name="Storesund J.E."/>
            <person name="Kallscheuer N."/>
            <person name="Luecker S."/>
            <person name="Lage O.M."/>
            <person name="Pohl T."/>
            <person name="Merkel B.J."/>
            <person name="Hornburger P."/>
            <person name="Mueller R.-W."/>
            <person name="Bruemmer F."/>
            <person name="Labrenz M."/>
            <person name="Spormann A.M."/>
            <person name="Op den Camp H."/>
            <person name="Overmann J."/>
            <person name="Amann R."/>
            <person name="Jetten M.S.M."/>
            <person name="Mascher T."/>
            <person name="Medema M.H."/>
            <person name="Devos D.P."/>
            <person name="Kaster A.-K."/>
            <person name="Ovreas L."/>
            <person name="Rohde M."/>
            <person name="Galperin M.Y."/>
            <person name="Jogler C."/>
        </authorList>
    </citation>
    <scope>NUCLEOTIDE SEQUENCE [LARGE SCALE GENOMIC DNA]</scope>
    <source>
        <strain evidence="3 4">OJF2</strain>
    </source>
</reference>
<evidence type="ECO:0008006" key="5">
    <source>
        <dbReference type="Google" id="ProtNLM"/>
    </source>
</evidence>
<evidence type="ECO:0000256" key="2">
    <source>
        <dbReference type="SAM" id="SignalP"/>
    </source>
</evidence>
<evidence type="ECO:0000313" key="3">
    <source>
        <dbReference type="EMBL" id="QEH36449.1"/>
    </source>
</evidence>
<dbReference type="AlphaFoldDB" id="A0A5B9W8I8"/>
<dbReference type="Gene3D" id="2.130.10.10">
    <property type="entry name" value="YVTN repeat-like/Quinoprotein amine dehydrogenase"/>
    <property type="match status" value="2"/>
</dbReference>
<evidence type="ECO:0000256" key="1">
    <source>
        <dbReference type="SAM" id="MobiDB-lite"/>
    </source>
</evidence>
<feature type="signal peptide" evidence="2">
    <location>
        <begin position="1"/>
        <end position="24"/>
    </location>
</feature>
<dbReference type="RefSeq" id="WP_148596136.1">
    <property type="nucleotide sequence ID" value="NZ_CP042997.1"/>
</dbReference>
<organism evidence="3 4">
    <name type="scientific">Aquisphaera giovannonii</name>
    <dbReference type="NCBI Taxonomy" id="406548"/>
    <lineage>
        <taxon>Bacteria</taxon>
        <taxon>Pseudomonadati</taxon>
        <taxon>Planctomycetota</taxon>
        <taxon>Planctomycetia</taxon>
        <taxon>Isosphaerales</taxon>
        <taxon>Isosphaeraceae</taxon>
        <taxon>Aquisphaera</taxon>
    </lineage>
</organism>
<accession>A0A5B9W8I8</accession>